<accession>A0A6P5A1P4</accession>
<proteinExistence type="predicted"/>
<dbReference type="Pfam" id="PF13920">
    <property type="entry name" value="zf-C3HC4_3"/>
    <property type="match status" value="1"/>
</dbReference>
<keyword evidence="8" id="KW-1185">Reference proteome</keyword>
<gene>
    <name evidence="9" type="primary">LOC109484430</name>
</gene>
<feature type="region of interest" description="Disordered" evidence="6">
    <location>
        <begin position="221"/>
        <end position="255"/>
    </location>
</feature>
<keyword evidence="5" id="KW-0175">Coiled coil</keyword>
<evidence type="ECO:0000256" key="1">
    <source>
        <dbReference type="ARBA" id="ARBA00022723"/>
    </source>
</evidence>
<organism evidence="8 9">
    <name type="scientific">Branchiostoma belcheri</name>
    <name type="common">Amphioxus</name>
    <dbReference type="NCBI Taxonomy" id="7741"/>
    <lineage>
        <taxon>Eukaryota</taxon>
        <taxon>Metazoa</taxon>
        <taxon>Chordata</taxon>
        <taxon>Cephalochordata</taxon>
        <taxon>Leptocardii</taxon>
        <taxon>Amphioxiformes</taxon>
        <taxon>Branchiostomatidae</taxon>
        <taxon>Branchiostoma</taxon>
    </lineage>
</organism>
<dbReference type="OrthoDB" id="1711136at2759"/>
<keyword evidence="2 4" id="KW-0863">Zinc-finger</keyword>
<dbReference type="SUPFAM" id="SSF57850">
    <property type="entry name" value="RING/U-box"/>
    <property type="match status" value="1"/>
</dbReference>
<reference evidence="9" key="1">
    <citation type="submission" date="2025-08" db="UniProtKB">
        <authorList>
            <consortium name="RefSeq"/>
        </authorList>
    </citation>
    <scope>IDENTIFICATION</scope>
    <source>
        <tissue evidence="9">Gonad</tissue>
    </source>
</reference>
<evidence type="ECO:0000256" key="2">
    <source>
        <dbReference type="ARBA" id="ARBA00022771"/>
    </source>
</evidence>
<evidence type="ECO:0000313" key="9">
    <source>
        <dbReference type="RefSeq" id="XP_019643238.1"/>
    </source>
</evidence>
<dbReference type="GO" id="GO:0016567">
    <property type="term" value="P:protein ubiquitination"/>
    <property type="evidence" value="ECO:0007669"/>
    <property type="project" value="TreeGrafter"/>
</dbReference>
<dbReference type="PANTHER" id="PTHR22696">
    <property type="entry name" value="E3 UBIQUITIN-PROTEIN LIGASE RNF26"/>
    <property type="match status" value="1"/>
</dbReference>
<dbReference type="AlphaFoldDB" id="A0A6P5A1P4"/>
<feature type="coiled-coil region" evidence="5">
    <location>
        <begin position="34"/>
        <end position="117"/>
    </location>
</feature>
<keyword evidence="3" id="KW-0862">Zinc</keyword>
<feature type="compositionally biased region" description="Basic and acidic residues" evidence="6">
    <location>
        <begin position="233"/>
        <end position="255"/>
    </location>
</feature>
<dbReference type="GO" id="GO:0006511">
    <property type="term" value="P:ubiquitin-dependent protein catabolic process"/>
    <property type="evidence" value="ECO:0007669"/>
    <property type="project" value="TreeGrafter"/>
</dbReference>
<name>A0A6P5A1P4_BRABE</name>
<dbReference type="GO" id="GO:0008270">
    <property type="term" value="F:zinc ion binding"/>
    <property type="evidence" value="ECO:0007669"/>
    <property type="project" value="UniProtKB-KW"/>
</dbReference>
<dbReference type="InterPro" id="IPR001841">
    <property type="entry name" value="Znf_RING"/>
</dbReference>
<dbReference type="Proteomes" id="UP000515135">
    <property type="component" value="Unplaced"/>
</dbReference>
<keyword evidence="1" id="KW-0479">Metal-binding</keyword>
<evidence type="ECO:0000256" key="3">
    <source>
        <dbReference type="ARBA" id="ARBA00022833"/>
    </source>
</evidence>
<protein>
    <submittedName>
        <fullName evidence="9">Tropomyosin-like</fullName>
    </submittedName>
</protein>
<evidence type="ECO:0000259" key="7">
    <source>
        <dbReference type="PROSITE" id="PS50089"/>
    </source>
</evidence>
<dbReference type="Gene3D" id="1.20.5.1160">
    <property type="entry name" value="Vasodilator-stimulated phosphoprotein"/>
    <property type="match status" value="1"/>
</dbReference>
<dbReference type="GeneID" id="109484430"/>
<evidence type="ECO:0000313" key="8">
    <source>
        <dbReference type="Proteomes" id="UP000515135"/>
    </source>
</evidence>
<dbReference type="KEGG" id="bbel:109484430"/>
<evidence type="ECO:0000256" key="4">
    <source>
        <dbReference type="PROSITE-ProRule" id="PRU00175"/>
    </source>
</evidence>
<evidence type="ECO:0000256" key="6">
    <source>
        <dbReference type="SAM" id="MobiDB-lite"/>
    </source>
</evidence>
<dbReference type="PANTHER" id="PTHR22696:SF1">
    <property type="entry name" value="E3 UBIQUITIN-PROTEIN LIGASE RNF26"/>
    <property type="match status" value="1"/>
</dbReference>
<dbReference type="RefSeq" id="XP_019643238.1">
    <property type="nucleotide sequence ID" value="XM_019787679.1"/>
</dbReference>
<sequence length="397" mass="45773">MAVLVSTVTAFLIAALIGWALSLLRREKEGRVALNTALQEREAFRSRLEELEVENKTLREDKEESDRCSWEQVQCLQDKLEETERRAAQYGRELDGMAALSDELAVLKSQHRQLQGRVTKQGRGVSAFRGIGRVVTCDLLRDKAGLAERVKELSRAVAEREEELGNVREEVGKFRATEVERRRLLEEEISDFQDKLDTMFRDKKRLETQVQRLKFELDEAKTSEQDLESQAESLRRELTKEKQQSTEEIHSRLKEANDSNERLTNYCLHLKRRIGRLNDRAKQAEQQHRESAQRCDELYRSSLSLQSHVEAHNSDAARVEELQAENERLADEVEKAMEWRLCSLCGVNERAVVTLPCCHFAMCRQCHGKLPGGSALTRQQCPYCKRGIKKTLDVYVV</sequence>
<dbReference type="InterPro" id="IPR013083">
    <property type="entry name" value="Znf_RING/FYVE/PHD"/>
</dbReference>
<dbReference type="GO" id="GO:0061630">
    <property type="term" value="F:ubiquitin protein ligase activity"/>
    <property type="evidence" value="ECO:0007669"/>
    <property type="project" value="TreeGrafter"/>
</dbReference>
<evidence type="ECO:0000256" key="5">
    <source>
        <dbReference type="SAM" id="Coils"/>
    </source>
</evidence>
<dbReference type="PROSITE" id="PS50089">
    <property type="entry name" value="ZF_RING_2"/>
    <property type="match status" value="1"/>
</dbReference>
<feature type="domain" description="RING-type" evidence="7">
    <location>
        <begin position="342"/>
        <end position="385"/>
    </location>
</feature>
<dbReference type="Gene3D" id="3.30.40.10">
    <property type="entry name" value="Zinc/RING finger domain, C3HC4 (zinc finger)"/>
    <property type="match status" value="1"/>
</dbReference>